<proteinExistence type="predicted"/>
<feature type="transmembrane region" description="Helical" evidence="1">
    <location>
        <begin position="20"/>
        <end position="39"/>
    </location>
</feature>
<sequence length="179" mass="18326">MARGFGFRRKSNSGEEGAGWIYADLFLALMIVGLGSAAVTTSPASGSPAAQKTFQLSCAEFAVRVPGNIRGGGAAIESAVAAEIAKRGWSPDSSKPGLVIVMGGFSGSESPGAGDNRAQGVLPQLRASTPLLQQVEMRTAGARSVRVNGVATTVGGAGSYLMVTYLLFSGPQLQEDCTR</sequence>
<keyword evidence="1" id="KW-0812">Transmembrane</keyword>
<keyword evidence="1" id="KW-1133">Transmembrane helix</keyword>
<organism evidence="2">
    <name type="scientific">freshwater metagenome</name>
    <dbReference type="NCBI Taxonomy" id="449393"/>
    <lineage>
        <taxon>unclassified sequences</taxon>
        <taxon>metagenomes</taxon>
        <taxon>ecological metagenomes</taxon>
    </lineage>
</organism>
<dbReference type="EMBL" id="CAEZVQ010000009">
    <property type="protein sequence ID" value="CAB4628633.1"/>
    <property type="molecule type" value="Genomic_DNA"/>
</dbReference>
<evidence type="ECO:0000313" key="2">
    <source>
        <dbReference type="EMBL" id="CAB4628633.1"/>
    </source>
</evidence>
<reference evidence="2" key="1">
    <citation type="submission" date="2020-05" db="EMBL/GenBank/DDBJ databases">
        <authorList>
            <person name="Chiriac C."/>
            <person name="Salcher M."/>
            <person name="Ghai R."/>
            <person name="Kavagutti S V."/>
        </authorList>
    </citation>
    <scope>NUCLEOTIDE SEQUENCE</scope>
</reference>
<name>A0A6J6IWK0_9ZZZZ</name>
<accession>A0A6J6IWK0</accession>
<protein>
    <submittedName>
        <fullName evidence="2">Unannotated protein</fullName>
    </submittedName>
</protein>
<dbReference type="AlphaFoldDB" id="A0A6J6IWK0"/>
<evidence type="ECO:0000256" key="1">
    <source>
        <dbReference type="SAM" id="Phobius"/>
    </source>
</evidence>
<keyword evidence="1" id="KW-0472">Membrane</keyword>
<gene>
    <name evidence="2" type="ORF">UFOPK2086_00181</name>
</gene>